<protein>
    <submittedName>
        <fullName evidence="3">Uncharacterized protein</fullName>
    </submittedName>
</protein>
<dbReference type="Proteomes" id="UP000887563">
    <property type="component" value="Unplaced"/>
</dbReference>
<evidence type="ECO:0000313" key="2">
    <source>
        <dbReference type="Proteomes" id="UP000887563"/>
    </source>
</evidence>
<keyword evidence="2" id="KW-1185">Reference proteome</keyword>
<feature type="transmembrane region" description="Helical" evidence="1">
    <location>
        <begin position="21"/>
        <end position="50"/>
    </location>
</feature>
<keyword evidence="1" id="KW-1133">Transmembrane helix</keyword>
<name>A0A914MLL5_MELIC</name>
<accession>A0A914MLL5</accession>
<keyword evidence="1" id="KW-0472">Membrane</keyword>
<evidence type="ECO:0000256" key="1">
    <source>
        <dbReference type="SAM" id="Phobius"/>
    </source>
</evidence>
<reference evidence="3" key="1">
    <citation type="submission" date="2022-11" db="UniProtKB">
        <authorList>
            <consortium name="WormBaseParasite"/>
        </authorList>
    </citation>
    <scope>IDENTIFICATION</scope>
</reference>
<dbReference type="WBParaSite" id="Minc3s01707g25766">
    <property type="protein sequence ID" value="Minc3s01707g25766"/>
    <property type="gene ID" value="Minc3s01707g25766"/>
</dbReference>
<keyword evidence="1" id="KW-0812">Transmembrane</keyword>
<dbReference type="AlphaFoldDB" id="A0A914MLL5"/>
<sequence>MAPYDREDNAAAGDPPLLLEILALVILDCLPCIICFGVFGSVVGIFAYIINKQNREERENAMRFQQMVIQKSNSNVNV</sequence>
<proteinExistence type="predicted"/>
<organism evidence="2 3">
    <name type="scientific">Meloidogyne incognita</name>
    <name type="common">Southern root-knot nematode worm</name>
    <name type="synonym">Oxyuris incognita</name>
    <dbReference type="NCBI Taxonomy" id="6306"/>
    <lineage>
        <taxon>Eukaryota</taxon>
        <taxon>Metazoa</taxon>
        <taxon>Ecdysozoa</taxon>
        <taxon>Nematoda</taxon>
        <taxon>Chromadorea</taxon>
        <taxon>Rhabditida</taxon>
        <taxon>Tylenchina</taxon>
        <taxon>Tylenchomorpha</taxon>
        <taxon>Tylenchoidea</taxon>
        <taxon>Meloidogynidae</taxon>
        <taxon>Meloidogyninae</taxon>
        <taxon>Meloidogyne</taxon>
        <taxon>Meloidogyne incognita group</taxon>
    </lineage>
</organism>
<evidence type="ECO:0000313" key="3">
    <source>
        <dbReference type="WBParaSite" id="Minc3s01707g25766"/>
    </source>
</evidence>